<comment type="caution">
    <text evidence="1">The sequence shown here is derived from an EMBL/GenBank/DDBJ whole genome shotgun (WGS) entry which is preliminary data.</text>
</comment>
<accession>A0ACC1SYX3</accession>
<reference evidence="1" key="1">
    <citation type="submission" date="2022-08" db="EMBL/GenBank/DDBJ databases">
        <title>Genome Sequence of Fusarium decemcellulare.</title>
        <authorList>
            <person name="Buettner E."/>
        </authorList>
    </citation>
    <scope>NUCLEOTIDE SEQUENCE</scope>
    <source>
        <strain evidence="1">Babe19</strain>
    </source>
</reference>
<protein>
    <submittedName>
        <fullName evidence="1">Uncharacterized protein</fullName>
    </submittedName>
</protein>
<organism evidence="1 2">
    <name type="scientific">Fusarium decemcellulare</name>
    <dbReference type="NCBI Taxonomy" id="57161"/>
    <lineage>
        <taxon>Eukaryota</taxon>
        <taxon>Fungi</taxon>
        <taxon>Dikarya</taxon>
        <taxon>Ascomycota</taxon>
        <taxon>Pezizomycotina</taxon>
        <taxon>Sordariomycetes</taxon>
        <taxon>Hypocreomycetidae</taxon>
        <taxon>Hypocreales</taxon>
        <taxon>Nectriaceae</taxon>
        <taxon>Fusarium</taxon>
        <taxon>Fusarium decemcellulare species complex</taxon>
    </lineage>
</organism>
<dbReference type="Proteomes" id="UP001148629">
    <property type="component" value="Unassembled WGS sequence"/>
</dbReference>
<proteinExistence type="predicted"/>
<gene>
    <name evidence="1" type="ORF">NM208_g683</name>
</gene>
<sequence length="573" mass="64526">MSDPLSIIAGVAGVATAGVSLVGALYDTIDTYRNAPKEIRSMARGIQDLSLVLDQLKEVLIDGRELHTRRLLRSIALAIRHIENVHEDVWDIIERGNSGFARVKWAFRKTKIKDLTSKIEAHKGTLQLVCTTLLLAIQQKRVAKCRAKEEDRRTAEKHARARFRRQAENLVKAAHESLVDLAQCSITDNAQDSPPRLAETTHAPQSQHPPRAPSPSVREQASTSTSIIHIQDEDQDSSTSDIEIPSRRNPDEMALWVYNMVFSRTANKAAQDNNPDLQPDDSNALVLRDPHGSDIVVAERPAAAQVVDDLLYDWTHLNWHDIKETSEIMPLNQNKDNIRSNGKPGNGSDTDEEDRHRPRLIAYSGEGNSTENLRSRSSSGSYASTSLVVRNSLTDQTMAPIGKERFGQKHDNNKGEEPKRDLYKISPTRPKGASESRFPRRDSEEGYPDGWNPRAHMRRSRDRSRDFERRRRESTPDRFDSRSRSPLEYNRRRYSSAYSSDGSESEGEAEKPTKPSRLQMAAKASLVAGALEMGRTKGNPGDQRMAQVFTAAALAALKQDREYRKDRKLEERD</sequence>
<evidence type="ECO:0000313" key="1">
    <source>
        <dbReference type="EMBL" id="KAJ3549091.1"/>
    </source>
</evidence>
<dbReference type="EMBL" id="JANRMS010000031">
    <property type="protein sequence ID" value="KAJ3549091.1"/>
    <property type="molecule type" value="Genomic_DNA"/>
</dbReference>
<keyword evidence="2" id="KW-1185">Reference proteome</keyword>
<name>A0ACC1SYX3_9HYPO</name>
<evidence type="ECO:0000313" key="2">
    <source>
        <dbReference type="Proteomes" id="UP001148629"/>
    </source>
</evidence>